<name>A0A8J2RFM4_9CRUS</name>
<proteinExistence type="predicted"/>
<reference evidence="1" key="1">
    <citation type="submission" date="2021-11" db="EMBL/GenBank/DDBJ databases">
        <authorList>
            <person name="Schell T."/>
        </authorList>
    </citation>
    <scope>NUCLEOTIDE SEQUENCE</scope>
    <source>
        <strain evidence="1">M5</strain>
    </source>
</reference>
<organism evidence="1 2">
    <name type="scientific">Daphnia galeata</name>
    <dbReference type="NCBI Taxonomy" id="27404"/>
    <lineage>
        <taxon>Eukaryota</taxon>
        <taxon>Metazoa</taxon>
        <taxon>Ecdysozoa</taxon>
        <taxon>Arthropoda</taxon>
        <taxon>Crustacea</taxon>
        <taxon>Branchiopoda</taxon>
        <taxon>Diplostraca</taxon>
        <taxon>Cladocera</taxon>
        <taxon>Anomopoda</taxon>
        <taxon>Daphniidae</taxon>
        <taxon>Daphnia</taxon>
    </lineage>
</organism>
<protein>
    <submittedName>
        <fullName evidence="1">Uncharacterized protein</fullName>
    </submittedName>
</protein>
<dbReference type="EMBL" id="CAKKLH010000055">
    <property type="protein sequence ID" value="CAH0101238.1"/>
    <property type="molecule type" value="Genomic_DNA"/>
</dbReference>
<dbReference type="OrthoDB" id="6328726at2759"/>
<dbReference type="AlphaFoldDB" id="A0A8J2RFM4"/>
<keyword evidence="2" id="KW-1185">Reference proteome</keyword>
<accession>A0A8J2RFM4</accession>
<sequence length="168" mass="19559">MSAVAVAMASIVPKIRFVFFLIFIQWIYSPVAGVPYRKNEVYGENTIIRNWRPTLTRDRESLPDYQPLCQSINHRVDLLEPEYEFRPPFYHSIECKHTTNKFHHRGHQDGSQICLQSGLACVQRTKTIQIAKRKIGTTCWTLFSKEVHSGCECMWPVETNGDSKHRFT</sequence>
<gene>
    <name evidence="1" type="ORF">DGAL_LOCUS3566</name>
</gene>
<evidence type="ECO:0000313" key="2">
    <source>
        <dbReference type="Proteomes" id="UP000789390"/>
    </source>
</evidence>
<evidence type="ECO:0000313" key="1">
    <source>
        <dbReference type="EMBL" id="CAH0101238.1"/>
    </source>
</evidence>
<comment type="caution">
    <text evidence="1">The sequence shown here is derived from an EMBL/GenBank/DDBJ whole genome shotgun (WGS) entry which is preliminary data.</text>
</comment>
<dbReference type="Proteomes" id="UP000789390">
    <property type="component" value="Unassembled WGS sequence"/>
</dbReference>